<reference evidence="5" key="1">
    <citation type="submission" date="2022-01" db="EMBL/GenBank/DDBJ databases">
        <authorList>
            <person name="King R."/>
        </authorList>
    </citation>
    <scope>NUCLEOTIDE SEQUENCE</scope>
</reference>
<keyword evidence="1" id="KW-0479">Metal-binding</keyword>
<keyword evidence="6" id="KW-1185">Reference proteome</keyword>
<keyword evidence="2" id="KW-0863">Zinc-finger</keyword>
<dbReference type="GO" id="GO:0043161">
    <property type="term" value="P:proteasome-mediated ubiquitin-dependent protein catabolic process"/>
    <property type="evidence" value="ECO:0007669"/>
    <property type="project" value="TreeGrafter"/>
</dbReference>
<evidence type="ECO:0000259" key="4">
    <source>
        <dbReference type="Pfam" id="PF21362"/>
    </source>
</evidence>
<gene>
    <name evidence="5" type="ORF">PHAECO_LOCUS10011</name>
</gene>
<dbReference type="Pfam" id="PF21362">
    <property type="entry name" value="Sina_RING"/>
    <property type="match status" value="1"/>
</dbReference>
<feature type="domain" description="E3 ubiquitin-protein ligase Sina-like RING finger" evidence="4">
    <location>
        <begin position="305"/>
        <end position="339"/>
    </location>
</feature>
<dbReference type="InterPro" id="IPR004162">
    <property type="entry name" value="SINA-like_animal"/>
</dbReference>
<accession>A0A9N9X268</accession>
<evidence type="ECO:0000313" key="5">
    <source>
        <dbReference type="EMBL" id="CAG9822944.1"/>
    </source>
</evidence>
<name>A0A9N9X268_PHACE</name>
<sequence>MGGSNSTCDNLESKVSEYKCALCKKTLSVPPIMMLSEDGTRSKCGRCEMVPNRSMGRNVIYEDMAKLLSFPCINEGCNKKIAWNEVKTHEEECVESSITCPIHTLPLCETGVIRLRNLEEHMKIDHSSKIYYEIFDAELSSLSDKLSYVLICQNQPFLLFFHRLQHTLLIYVASLNKNEKSYNYNLKLSNINATSNDHCLLFENHQITKYEEKFHCFHCINKTCSLVHHRHSKVYGDIPMNIKWKTMRLAEIGRLLGDIRGVKLSIEISGMNSKLDIITQSPNDVSSKCTNSDTLSDILRSHLQCPICMEYMLGSIYNCKTGHSVCQECKIKLEKCSFCQEPFNDSRNFALQNLAGEVLLACTYTRNGCESTGKVEWLSEHEKECKFNKT</sequence>
<evidence type="ECO:0000256" key="3">
    <source>
        <dbReference type="ARBA" id="ARBA00022833"/>
    </source>
</evidence>
<dbReference type="EMBL" id="OU896712">
    <property type="protein sequence ID" value="CAG9822944.1"/>
    <property type="molecule type" value="Genomic_DNA"/>
</dbReference>
<dbReference type="GO" id="GO:0061630">
    <property type="term" value="F:ubiquitin protein ligase activity"/>
    <property type="evidence" value="ECO:0007669"/>
    <property type="project" value="TreeGrafter"/>
</dbReference>
<protein>
    <recommendedName>
        <fullName evidence="4">E3 ubiquitin-protein ligase Sina-like RING finger domain-containing protein</fullName>
    </recommendedName>
</protein>
<evidence type="ECO:0000313" key="6">
    <source>
        <dbReference type="Proteomes" id="UP001153737"/>
    </source>
</evidence>
<organism evidence="5 6">
    <name type="scientific">Phaedon cochleariae</name>
    <name type="common">Mustard beetle</name>
    <dbReference type="NCBI Taxonomy" id="80249"/>
    <lineage>
        <taxon>Eukaryota</taxon>
        <taxon>Metazoa</taxon>
        <taxon>Ecdysozoa</taxon>
        <taxon>Arthropoda</taxon>
        <taxon>Hexapoda</taxon>
        <taxon>Insecta</taxon>
        <taxon>Pterygota</taxon>
        <taxon>Neoptera</taxon>
        <taxon>Endopterygota</taxon>
        <taxon>Coleoptera</taxon>
        <taxon>Polyphaga</taxon>
        <taxon>Cucujiformia</taxon>
        <taxon>Chrysomeloidea</taxon>
        <taxon>Chrysomelidae</taxon>
        <taxon>Chrysomelinae</taxon>
        <taxon>Chrysomelini</taxon>
        <taxon>Phaedon</taxon>
    </lineage>
</organism>
<dbReference type="GO" id="GO:0005737">
    <property type="term" value="C:cytoplasm"/>
    <property type="evidence" value="ECO:0007669"/>
    <property type="project" value="TreeGrafter"/>
</dbReference>
<dbReference type="InterPro" id="IPR049548">
    <property type="entry name" value="Sina-like_RING"/>
</dbReference>
<evidence type="ECO:0000256" key="1">
    <source>
        <dbReference type="ARBA" id="ARBA00022723"/>
    </source>
</evidence>
<reference evidence="5" key="2">
    <citation type="submission" date="2022-10" db="EMBL/GenBank/DDBJ databases">
        <authorList>
            <consortium name="ENA_rothamsted_submissions"/>
            <consortium name="culmorum"/>
            <person name="King R."/>
        </authorList>
    </citation>
    <scope>NUCLEOTIDE SEQUENCE</scope>
</reference>
<dbReference type="AlphaFoldDB" id="A0A9N9X268"/>
<dbReference type="SUPFAM" id="SSF49599">
    <property type="entry name" value="TRAF domain-like"/>
    <property type="match status" value="1"/>
</dbReference>
<evidence type="ECO:0000256" key="2">
    <source>
        <dbReference type="ARBA" id="ARBA00022771"/>
    </source>
</evidence>
<dbReference type="Gene3D" id="3.30.40.10">
    <property type="entry name" value="Zinc/RING finger domain, C3HC4 (zinc finger)"/>
    <property type="match status" value="2"/>
</dbReference>
<dbReference type="Proteomes" id="UP001153737">
    <property type="component" value="Chromosome 6"/>
</dbReference>
<dbReference type="PANTHER" id="PTHR45877:SF2">
    <property type="entry name" value="E3 UBIQUITIN-PROTEIN LIGASE SINA-RELATED"/>
    <property type="match status" value="1"/>
</dbReference>
<dbReference type="InterPro" id="IPR013083">
    <property type="entry name" value="Znf_RING/FYVE/PHD"/>
</dbReference>
<dbReference type="GO" id="GO:0008270">
    <property type="term" value="F:zinc ion binding"/>
    <property type="evidence" value="ECO:0007669"/>
    <property type="project" value="UniProtKB-KW"/>
</dbReference>
<dbReference type="GO" id="GO:0031624">
    <property type="term" value="F:ubiquitin conjugating enzyme binding"/>
    <property type="evidence" value="ECO:0007669"/>
    <property type="project" value="TreeGrafter"/>
</dbReference>
<dbReference type="SUPFAM" id="SSF57850">
    <property type="entry name" value="RING/U-box"/>
    <property type="match status" value="1"/>
</dbReference>
<dbReference type="OrthoDB" id="6677380at2759"/>
<dbReference type="PANTHER" id="PTHR45877">
    <property type="entry name" value="E3 UBIQUITIN-PROTEIN LIGASE SIAH2"/>
    <property type="match status" value="1"/>
</dbReference>
<proteinExistence type="predicted"/>
<keyword evidence="3" id="KW-0862">Zinc</keyword>